<accession>A0A6N8F3V7</accession>
<proteinExistence type="predicted"/>
<comment type="caution">
    <text evidence="3">The sequence shown here is derived from an EMBL/GenBank/DDBJ whole genome shotgun (WGS) entry which is preliminary data.</text>
</comment>
<dbReference type="GO" id="GO:0003955">
    <property type="term" value="F:NAD(P)H dehydrogenase (quinone) activity"/>
    <property type="evidence" value="ECO:0007669"/>
    <property type="project" value="TreeGrafter"/>
</dbReference>
<dbReference type="Pfam" id="PF02525">
    <property type="entry name" value="Flavodoxin_2"/>
    <property type="match status" value="1"/>
</dbReference>
<sequence>MKKILINFAHPAKSHSNINKALRKAVETLEGVTVNDLYANYPDFMIDIQREQALCEAHDIIIFQHPFYWYSTPAIMKEWLDLVLEHGWAYGSEGKALENKLFFQVITTGGDASTYQKDGYNQFTINELTSPYQATAKLCNMTWLPPFTVSGVHRGLEQEKVQSQSEDYRRTIIALRDSLFNIEQAKQQPFLNSDINRMIRTP</sequence>
<dbReference type="InterPro" id="IPR046980">
    <property type="entry name" value="KefG/KefF"/>
</dbReference>
<organism evidence="3 4">
    <name type="scientific">Psychrosphaera haliotis</name>
    <dbReference type="NCBI Taxonomy" id="555083"/>
    <lineage>
        <taxon>Bacteria</taxon>
        <taxon>Pseudomonadati</taxon>
        <taxon>Pseudomonadota</taxon>
        <taxon>Gammaproteobacteria</taxon>
        <taxon>Alteromonadales</taxon>
        <taxon>Pseudoalteromonadaceae</taxon>
        <taxon>Psychrosphaera</taxon>
    </lineage>
</organism>
<keyword evidence="4" id="KW-1185">Reference proteome</keyword>
<dbReference type="InterPro" id="IPR003680">
    <property type="entry name" value="Flavodoxin_fold"/>
</dbReference>
<dbReference type="SUPFAM" id="SSF52218">
    <property type="entry name" value="Flavoproteins"/>
    <property type="match status" value="1"/>
</dbReference>
<reference evidence="3 4" key="1">
    <citation type="submission" date="2019-11" db="EMBL/GenBank/DDBJ databases">
        <title>P. haliotis isolates from Z. marina roots.</title>
        <authorList>
            <person name="Cohen M."/>
            <person name="Jospin G."/>
            <person name="Eisen J.A."/>
            <person name="Coil D.A."/>
        </authorList>
    </citation>
    <scope>NUCLEOTIDE SEQUENCE [LARGE SCALE GENOMIC DNA]</scope>
    <source>
        <strain evidence="3 4">UCD-MCMsp1aY</strain>
    </source>
</reference>
<dbReference type="Gene3D" id="3.40.50.360">
    <property type="match status" value="1"/>
</dbReference>
<gene>
    <name evidence="3" type="ORF">GNP35_01395</name>
</gene>
<dbReference type="GO" id="GO:0010181">
    <property type="term" value="F:FMN binding"/>
    <property type="evidence" value="ECO:0007669"/>
    <property type="project" value="TreeGrafter"/>
</dbReference>
<name>A0A6N8F3V7_9GAMM</name>
<evidence type="ECO:0000313" key="3">
    <source>
        <dbReference type="EMBL" id="MUH71265.1"/>
    </source>
</evidence>
<evidence type="ECO:0000313" key="4">
    <source>
        <dbReference type="Proteomes" id="UP000439994"/>
    </source>
</evidence>
<dbReference type="InterPro" id="IPR029039">
    <property type="entry name" value="Flavoprotein-like_sf"/>
</dbReference>
<dbReference type="PANTHER" id="PTHR47307">
    <property type="entry name" value="GLUTATHIONE-REGULATED POTASSIUM-EFFLUX SYSTEM ANCILLARY PROTEIN KEFG"/>
    <property type="match status" value="1"/>
</dbReference>
<keyword evidence="1" id="KW-0560">Oxidoreductase</keyword>
<dbReference type="GO" id="GO:0009055">
    <property type="term" value="F:electron transfer activity"/>
    <property type="evidence" value="ECO:0007669"/>
    <property type="project" value="TreeGrafter"/>
</dbReference>
<evidence type="ECO:0000256" key="1">
    <source>
        <dbReference type="ARBA" id="ARBA00023002"/>
    </source>
</evidence>
<evidence type="ECO:0000259" key="2">
    <source>
        <dbReference type="Pfam" id="PF02525"/>
    </source>
</evidence>
<dbReference type="Proteomes" id="UP000439994">
    <property type="component" value="Unassembled WGS sequence"/>
</dbReference>
<feature type="domain" description="Flavodoxin-like fold" evidence="2">
    <location>
        <begin position="2"/>
        <end position="170"/>
    </location>
</feature>
<protein>
    <submittedName>
        <fullName evidence="3">NAD(P)H oxidoreductase</fullName>
    </submittedName>
</protein>
<dbReference type="OrthoDB" id="9798454at2"/>
<dbReference type="RefSeq" id="WP_155693835.1">
    <property type="nucleotide sequence ID" value="NZ_WOCD01000001.1"/>
</dbReference>
<dbReference type="EMBL" id="WOCD01000001">
    <property type="protein sequence ID" value="MUH71265.1"/>
    <property type="molecule type" value="Genomic_DNA"/>
</dbReference>
<dbReference type="PANTHER" id="PTHR47307:SF1">
    <property type="entry name" value="GLUTATHIONE-REGULATED POTASSIUM-EFFLUX SYSTEM ANCILLARY PROTEIN KEFG"/>
    <property type="match status" value="1"/>
</dbReference>
<dbReference type="AlphaFoldDB" id="A0A6N8F3V7"/>